<dbReference type="Gene3D" id="1.10.45.10">
    <property type="entry name" value="Vanillyl-alcohol Oxidase, Chain A, domain 4"/>
    <property type="match status" value="1"/>
</dbReference>
<dbReference type="PANTHER" id="PTHR42934">
    <property type="entry name" value="GLYCOLATE OXIDASE SUBUNIT GLCD"/>
    <property type="match status" value="1"/>
</dbReference>
<dbReference type="InterPro" id="IPR016164">
    <property type="entry name" value="FAD-linked_Oxase-like_C"/>
</dbReference>
<dbReference type="KEGG" id="fwa:DCMF_25250"/>
<evidence type="ECO:0000256" key="4">
    <source>
        <dbReference type="ARBA" id="ARBA00022827"/>
    </source>
</evidence>
<evidence type="ECO:0000256" key="3">
    <source>
        <dbReference type="ARBA" id="ARBA00022630"/>
    </source>
</evidence>
<dbReference type="InterPro" id="IPR036318">
    <property type="entry name" value="FAD-bd_PCMH-like_sf"/>
</dbReference>
<evidence type="ECO:0000256" key="2">
    <source>
        <dbReference type="ARBA" id="ARBA00008000"/>
    </source>
</evidence>
<dbReference type="Pfam" id="PF01565">
    <property type="entry name" value="FAD_binding_4"/>
    <property type="match status" value="1"/>
</dbReference>
<accession>A0A3G1KZ12</accession>
<dbReference type="InterPro" id="IPR004113">
    <property type="entry name" value="FAD-bd_oxidored_4_C"/>
</dbReference>
<dbReference type="PANTHER" id="PTHR42934:SF1">
    <property type="entry name" value="GLYCOLATE OXIDASE SUBUNIT GLCD"/>
    <property type="match status" value="1"/>
</dbReference>
<evidence type="ECO:0000313" key="8">
    <source>
        <dbReference type="Proteomes" id="UP000323521"/>
    </source>
</evidence>
<protein>
    <submittedName>
        <fullName evidence="7">Glycolate oxidase subunit GlcD</fullName>
    </submittedName>
</protein>
<dbReference type="InterPro" id="IPR006094">
    <property type="entry name" value="Oxid_FAD_bind_N"/>
</dbReference>
<proteinExistence type="inferred from homology"/>
<organism evidence="7 8">
    <name type="scientific">Formimonas warabiya</name>
    <dbReference type="NCBI Taxonomy" id="1761012"/>
    <lineage>
        <taxon>Bacteria</taxon>
        <taxon>Bacillati</taxon>
        <taxon>Bacillota</taxon>
        <taxon>Clostridia</taxon>
        <taxon>Eubacteriales</taxon>
        <taxon>Peptococcaceae</taxon>
        <taxon>Candidatus Formimonas</taxon>
    </lineage>
</organism>
<dbReference type="FunFam" id="3.30.70.2740:FF:000001">
    <property type="entry name" value="D-lactate dehydrogenase mitochondrial"/>
    <property type="match status" value="1"/>
</dbReference>
<dbReference type="GO" id="GO:0071949">
    <property type="term" value="F:FAD binding"/>
    <property type="evidence" value="ECO:0007669"/>
    <property type="project" value="InterPro"/>
</dbReference>
<gene>
    <name evidence="7" type="ORF">DCMF_25250</name>
</gene>
<evidence type="ECO:0000259" key="6">
    <source>
        <dbReference type="PROSITE" id="PS51387"/>
    </source>
</evidence>
<dbReference type="Proteomes" id="UP000323521">
    <property type="component" value="Chromosome"/>
</dbReference>
<keyword evidence="4" id="KW-0274">FAD</keyword>
<dbReference type="Gene3D" id="3.30.70.2740">
    <property type="match status" value="1"/>
</dbReference>
<dbReference type="Gene3D" id="3.30.465.10">
    <property type="match status" value="1"/>
</dbReference>
<reference evidence="7 8" key="1">
    <citation type="submission" date="2016-10" db="EMBL/GenBank/DDBJ databases">
        <title>Complete Genome Sequence of Peptococcaceae strain DCMF.</title>
        <authorList>
            <person name="Edwards R.J."/>
            <person name="Holland S.I."/>
            <person name="Deshpande N.P."/>
            <person name="Wong Y.K."/>
            <person name="Ertan H."/>
            <person name="Manefield M."/>
            <person name="Russell T.L."/>
            <person name="Lee M.J."/>
        </authorList>
    </citation>
    <scope>NUCLEOTIDE SEQUENCE [LARGE SCALE GENOMIC DNA]</scope>
    <source>
        <strain evidence="7 8">DCMF</strain>
    </source>
</reference>
<dbReference type="SUPFAM" id="SSF56176">
    <property type="entry name" value="FAD-binding/transporter-associated domain-like"/>
    <property type="match status" value="1"/>
</dbReference>
<keyword evidence="3" id="KW-0285">Flavoprotein</keyword>
<dbReference type="Pfam" id="PF02913">
    <property type="entry name" value="FAD-oxidase_C"/>
    <property type="match status" value="1"/>
</dbReference>
<dbReference type="PROSITE" id="PS51387">
    <property type="entry name" value="FAD_PCMH"/>
    <property type="match status" value="1"/>
</dbReference>
<dbReference type="InterPro" id="IPR016167">
    <property type="entry name" value="FAD-bd_PCMH_sub1"/>
</dbReference>
<name>A0A3G1KZ12_FORW1</name>
<dbReference type="InterPro" id="IPR016169">
    <property type="entry name" value="FAD-bd_PCMH_sub2"/>
</dbReference>
<dbReference type="Gene3D" id="3.30.70.2190">
    <property type="match status" value="1"/>
</dbReference>
<comment type="cofactor">
    <cofactor evidence="1">
        <name>FAD</name>
        <dbReference type="ChEBI" id="CHEBI:57692"/>
    </cofactor>
</comment>
<dbReference type="InterPro" id="IPR051914">
    <property type="entry name" value="FAD-linked_OxidoTrans_Type4"/>
</dbReference>
<dbReference type="SUPFAM" id="SSF55103">
    <property type="entry name" value="FAD-linked oxidases, C-terminal domain"/>
    <property type="match status" value="1"/>
</dbReference>
<keyword evidence="5" id="KW-0560">Oxidoreductase</keyword>
<dbReference type="InterPro" id="IPR016171">
    <property type="entry name" value="Vanillyl_alc_oxidase_C-sub2"/>
</dbReference>
<dbReference type="AlphaFoldDB" id="A0A3G1KZ12"/>
<dbReference type="FunFam" id="1.10.45.10:FF:000001">
    <property type="entry name" value="D-lactate dehydrogenase mitochondrial"/>
    <property type="match status" value="1"/>
</dbReference>
<feature type="domain" description="FAD-binding PCMH-type" evidence="6">
    <location>
        <begin position="42"/>
        <end position="221"/>
    </location>
</feature>
<evidence type="ECO:0000256" key="1">
    <source>
        <dbReference type="ARBA" id="ARBA00001974"/>
    </source>
</evidence>
<dbReference type="Gene3D" id="3.30.43.10">
    <property type="entry name" value="Uridine Diphospho-n-acetylenolpyruvylglucosamine Reductase, domain 2"/>
    <property type="match status" value="1"/>
</dbReference>
<sequence>MAIGDEGVESDALQKIKNIVGHDHVLTSLEERICYSYDGTFQRGIPDAVVFPAHTKEVADLLKLANLDGFPVFPRGAGTGLSGGSIPLCSGIALVLTRMDKIKEINPEDMLAVAEPGVVTGQFHQEVEKMGLFYPPDPASLKTCTLGGNVAENAGGPRAFKYGVTKDYVLGLEVVTPLGEVMHTGGRTVKNVTGYDLTRLLTGSEGTLGIVTEITVRLLPKPKEIRTALVVFDELEDAATTVTAIIRQGVIPATLEVMDGVTIKCVENYHHLGLPLDAEAVLLIEVDGGKNQVEEDIKEIEAICREHGCRTIQVASLAEEREKLWKARRAVSSAIVQLSPTKISEDATVPRSKIPEMVRRLRKIGEKYRLPLPVFGHAGDGNLHPNILADKNNKEQMEQVEKAVGEIFQTALELKGTLSGEHGIGIMKKAYLQWELGSAGLEYLRSIKRAVDPNNILNPGKVF</sequence>
<comment type="similarity">
    <text evidence="2">Belongs to the FAD-binding oxidoreductase/transferase type 4 family.</text>
</comment>
<evidence type="ECO:0000256" key="5">
    <source>
        <dbReference type="ARBA" id="ARBA00023002"/>
    </source>
</evidence>
<keyword evidence="8" id="KW-1185">Reference proteome</keyword>
<dbReference type="InterPro" id="IPR016166">
    <property type="entry name" value="FAD-bd_PCMH"/>
</dbReference>
<dbReference type="GO" id="GO:0016491">
    <property type="term" value="F:oxidoreductase activity"/>
    <property type="evidence" value="ECO:0007669"/>
    <property type="project" value="UniProtKB-KW"/>
</dbReference>
<dbReference type="EMBL" id="CP017634">
    <property type="protein sequence ID" value="ATW27620.1"/>
    <property type="molecule type" value="Genomic_DNA"/>
</dbReference>
<evidence type="ECO:0000313" key="7">
    <source>
        <dbReference type="EMBL" id="ATW27620.1"/>
    </source>
</evidence>